<dbReference type="InterPro" id="IPR018152">
    <property type="entry name" value="SOD_Cu/Zn_BS"/>
</dbReference>
<accession>A0A5M3WS12</accession>
<sequence>MSQRVTNIVLTATIAIGLGVAGVATMAQASQRDKPVRVAIRDVQGTRIGTLAVVRKDGARSRITVKVHHLAPGYHGFHIHAVGLCDPKSVDPATGQVSPFFSAGGHLDLAPGGHSHPSHSGDMPPLLVRKDGTGSASFVTDRFRAAQLSDADGSAVIVHALPDNFSNIPDRYAPKGPDEATLKTGDSGPRVACGAIKPIKAPK</sequence>
<dbReference type="GO" id="GO:0005507">
    <property type="term" value="F:copper ion binding"/>
    <property type="evidence" value="ECO:0007669"/>
    <property type="project" value="InterPro"/>
</dbReference>
<name>A0A5M3WS12_9ACTN</name>
<keyword evidence="3" id="KW-0186">Copper</keyword>
<evidence type="ECO:0000256" key="2">
    <source>
        <dbReference type="ARBA" id="ARBA00024900"/>
    </source>
</evidence>
<dbReference type="PANTHER" id="PTHR10003">
    <property type="entry name" value="SUPEROXIDE DISMUTASE CU-ZN -RELATED"/>
    <property type="match status" value="1"/>
</dbReference>
<comment type="cofactor">
    <cofactor evidence="3">
        <name>Cu cation</name>
        <dbReference type="ChEBI" id="CHEBI:23378"/>
    </cofactor>
    <text evidence="3">Binds 1 copper ion per subunit.</text>
</comment>
<comment type="cofactor">
    <cofactor evidence="3">
        <name>Zn(2+)</name>
        <dbReference type="ChEBI" id="CHEBI:29105"/>
    </cofactor>
    <text evidence="3">Binds 1 zinc ion per subunit.</text>
</comment>
<comment type="caution">
    <text evidence="5">The sequence shown here is derived from an EMBL/GenBank/DDBJ whole genome shotgun (WGS) entry which is preliminary data.</text>
</comment>
<dbReference type="InterPro" id="IPR001424">
    <property type="entry name" value="SOD_Cu_Zn_dom"/>
</dbReference>
<keyword evidence="3" id="KW-0862">Zinc</keyword>
<proteinExistence type="inferred from homology"/>
<keyword evidence="6" id="KW-1185">Reference proteome</keyword>
<comment type="similarity">
    <text evidence="1 3">Belongs to the Cu-Zn superoxide dismutase family.</text>
</comment>
<dbReference type="EMBL" id="BLAE01000025">
    <property type="protein sequence ID" value="GES10879.1"/>
    <property type="molecule type" value="Genomic_DNA"/>
</dbReference>
<evidence type="ECO:0000256" key="3">
    <source>
        <dbReference type="RuleBase" id="RU000393"/>
    </source>
</evidence>
<reference evidence="5 6" key="1">
    <citation type="submission" date="2019-10" db="EMBL/GenBank/DDBJ databases">
        <title>Whole genome shotgun sequence of Acrocarpospora macrocephala NBRC 16266.</title>
        <authorList>
            <person name="Ichikawa N."/>
            <person name="Kimura A."/>
            <person name="Kitahashi Y."/>
            <person name="Komaki H."/>
            <person name="Oguchi A."/>
        </authorList>
    </citation>
    <scope>NUCLEOTIDE SEQUENCE [LARGE SCALE GENOMIC DNA]</scope>
    <source>
        <strain evidence="5 6">NBRC 16266</strain>
    </source>
</reference>
<dbReference type="Proteomes" id="UP000331127">
    <property type="component" value="Unassembled WGS sequence"/>
</dbReference>
<gene>
    <name evidence="5" type="ORF">Amac_044760</name>
</gene>
<comment type="catalytic activity">
    <reaction evidence="3">
        <text>2 superoxide + 2 H(+) = H2O2 + O2</text>
        <dbReference type="Rhea" id="RHEA:20696"/>
        <dbReference type="ChEBI" id="CHEBI:15378"/>
        <dbReference type="ChEBI" id="CHEBI:15379"/>
        <dbReference type="ChEBI" id="CHEBI:16240"/>
        <dbReference type="ChEBI" id="CHEBI:18421"/>
        <dbReference type="EC" id="1.15.1.1"/>
    </reaction>
</comment>
<dbReference type="GO" id="GO:0004784">
    <property type="term" value="F:superoxide dismutase activity"/>
    <property type="evidence" value="ECO:0007669"/>
    <property type="project" value="UniProtKB-EC"/>
</dbReference>
<dbReference type="OrthoDB" id="9792957at2"/>
<evidence type="ECO:0000313" key="6">
    <source>
        <dbReference type="Proteomes" id="UP000331127"/>
    </source>
</evidence>
<dbReference type="EC" id="1.15.1.1" evidence="3"/>
<dbReference type="RefSeq" id="WP_155356287.1">
    <property type="nucleotide sequence ID" value="NZ_BAAAHL010000056.1"/>
</dbReference>
<dbReference type="InterPro" id="IPR024134">
    <property type="entry name" value="SOD_Cu/Zn_/chaperone"/>
</dbReference>
<keyword evidence="3" id="KW-0560">Oxidoreductase</keyword>
<dbReference type="Pfam" id="PF00080">
    <property type="entry name" value="Sod_Cu"/>
    <property type="match status" value="1"/>
</dbReference>
<keyword evidence="3" id="KW-0479">Metal-binding</keyword>
<protein>
    <recommendedName>
        <fullName evidence="3">Superoxide dismutase [Cu-Zn]</fullName>
        <ecNumber evidence="3">1.15.1.1</ecNumber>
    </recommendedName>
</protein>
<dbReference type="InterPro" id="IPR036423">
    <property type="entry name" value="SOD-like_Cu/Zn_dom_sf"/>
</dbReference>
<evidence type="ECO:0000313" key="5">
    <source>
        <dbReference type="EMBL" id="GES10879.1"/>
    </source>
</evidence>
<organism evidence="5 6">
    <name type="scientific">Acrocarpospora macrocephala</name>
    <dbReference type="NCBI Taxonomy" id="150177"/>
    <lineage>
        <taxon>Bacteria</taxon>
        <taxon>Bacillati</taxon>
        <taxon>Actinomycetota</taxon>
        <taxon>Actinomycetes</taxon>
        <taxon>Streptosporangiales</taxon>
        <taxon>Streptosporangiaceae</taxon>
        <taxon>Acrocarpospora</taxon>
    </lineage>
</organism>
<evidence type="ECO:0000259" key="4">
    <source>
        <dbReference type="Pfam" id="PF00080"/>
    </source>
</evidence>
<evidence type="ECO:0000256" key="1">
    <source>
        <dbReference type="ARBA" id="ARBA00010457"/>
    </source>
</evidence>
<feature type="domain" description="Superoxide dismutase copper/zinc binding" evidence="4">
    <location>
        <begin position="49"/>
        <end position="196"/>
    </location>
</feature>
<dbReference type="AlphaFoldDB" id="A0A5M3WS12"/>
<comment type="function">
    <text evidence="2">Destroys radicals which are normally produced within the cells and which are toxic to biological systems. May play a role in favoring mycobacterial survival in phagocytes.</text>
</comment>
<dbReference type="PROSITE" id="PS00332">
    <property type="entry name" value="SOD_CU_ZN_2"/>
    <property type="match status" value="1"/>
</dbReference>
<dbReference type="Gene3D" id="2.60.40.200">
    <property type="entry name" value="Superoxide dismutase, copper/zinc binding domain"/>
    <property type="match status" value="1"/>
</dbReference>
<dbReference type="SUPFAM" id="SSF49329">
    <property type="entry name" value="Cu,Zn superoxide dismutase-like"/>
    <property type="match status" value="1"/>
</dbReference>